<feature type="signal peptide" evidence="1">
    <location>
        <begin position="1"/>
        <end position="25"/>
    </location>
</feature>
<dbReference type="EMBL" id="JAMGBA010000002">
    <property type="protein sequence ID" value="MCL6699329.1"/>
    <property type="molecule type" value="Genomic_DNA"/>
</dbReference>
<reference evidence="2 3" key="1">
    <citation type="submission" date="2022-05" db="EMBL/GenBank/DDBJ databases">
        <authorList>
            <person name="Jo J.-H."/>
            <person name="Im W.-T."/>
        </authorList>
    </citation>
    <scope>NUCLEOTIDE SEQUENCE [LARGE SCALE GENOMIC DNA]</scope>
    <source>
        <strain evidence="2 3">NSE70-1</strain>
    </source>
</reference>
<keyword evidence="1" id="KW-0732">Signal</keyword>
<accession>A0ABT0RWQ2</accession>
<comment type="caution">
    <text evidence="2">The sequence shown here is derived from an EMBL/GenBank/DDBJ whole genome shotgun (WGS) entry which is preliminary data.</text>
</comment>
<gene>
    <name evidence="2" type="ORF">LZ496_11125</name>
</gene>
<sequence length="167" mass="18370">MKLSYFAAVPAAFVVVAAVSPSLWAAEQKSSAMSFFEGRTESLATIKLVMKKPYKSRSIGRGEIKPDGSLLLVQRVEDEGKPPHERRWHIRETSPGKFTGTMSEAKGPITVDEVGGRYRFRFKMKGNVSVEQWIAPLPGGKTASTKVTIRKMGITVGQSEGTIKRLD</sequence>
<organism evidence="2 3">
    <name type="scientific">Sphingomonas caseinilyticus</name>
    <dbReference type="NCBI Taxonomy" id="2908205"/>
    <lineage>
        <taxon>Bacteria</taxon>
        <taxon>Pseudomonadati</taxon>
        <taxon>Pseudomonadota</taxon>
        <taxon>Alphaproteobacteria</taxon>
        <taxon>Sphingomonadales</taxon>
        <taxon>Sphingomonadaceae</taxon>
        <taxon>Sphingomonas</taxon>
    </lineage>
</organism>
<feature type="chain" id="PRO_5045484123" evidence="1">
    <location>
        <begin position="26"/>
        <end position="167"/>
    </location>
</feature>
<evidence type="ECO:0000256" key="1">
    <source>
        <dbReference type="SAM" id="SignalP"/>
    </source>
</evidence>
<protein>
    <submittedName>
        <fullName evidence="2">DUF3833 domain-containing protein</fullName>
    </submittedName>
</protein>
<dbReference type="Proteomes" id="UP001203410">
    <property type="component" value="Unassembled WGS sequence"/>
</dbReference>
<evidence type="ECO:0000313" key="2">
    <source>
        <dbReference type="EMBL" id="MCL6699329.1"/>
    </source>
</evidence>
<dbReference type="RefSeq" id="WP_249904748.1">
    <property type="nucleotide sequence ID" value="NZ_JAMGBA010000002.1"/>
</dbReference>
<name>A0ABT0RWQ2_9SPHN</name>
<keyword evidence="3" id="KW-1185">Reference proteome</keyword>
<proteinExistence type="predicted"/>
<evidence type="ECO:0000313" key="3">
    <source>
        <dbReference type="Proteomes" id="UP001203410"/>
    </source>
</evidence>